<evidence type="ECO:0000313" key="2">
    <source>
        <dbReference type="EMBL" id="KAK1942390.1"/>
    </source>
</evidence>
<feature type="compositionally biased region" description="Basic and acidic residues" evidence="1">
    <location>
        <begin position="97"/>
        <end position="156"/>
    </location>
</feature>
<dbReference type="AlphaFoldDB" id="A0AAD9GPT1"/>
<protein>
    <submittedName>
        <fullName evidence="2">Uncharacterized protein</fullName>
    </submittedName>
</protein>
<feature type="region of interest" description="Disordered" evidence="1">
    <location>
        <begin position="1"/>
        <end position="216"/>
    </location>
</feature>
<dbReference type="EMBL" id="JASMQC010000009">
    <property type="protein sequence ID" value="KAK1942390.1"/>
    <property type="molecule type" value="Genomic_DNA"/>
</dbReference>
<evidence type="ECO:0000313" key="3">
    <source>
        <dbReference type="Proteomes" id="UP001259832"/>
    </source>
</evidence>
<feature type="compositionally biased region" description="Basic residues" evidence="1">
    <location>
        <begin position="157"/>
        <end position="171"/>
    </location>
</feature>
<proteinExistence type="predicted"/>
<feature type="compositionally biased region" description="Polar residues" evidence="1">
    <location>
        <begin position="38"/>
        <end position="47"/>
    </location>
</feature>
<accession>A0AAD9GPT1</accession>
<sequence>MCLHIQSWRTPMRGVHQRPNGPGVLAPPRPSPAAITPAFTNVSSQGTELDVGESYDGTTTIPASAPARVVDPKKRKREESNGRSKKQATKVQPKPDTATRKAIAREEKAAKEARAVARVEAEATLRSESKERERKRLAREEKEGAVARHQALDDLKRKRARGISSVKKKKKNECSDKEEEDADDQSERQNQVTDKTSQTTPICATMGVNTSATPSDVLQPTSIGVNVSSILPAAPPSDVGIDVTRTDESTALPTPSRYEFVA</sequence>
<reference evidence="2" key="1">
    <citation type="submission" date="2023-08" db="EMBL/GenBank/DDBJ databases">
        <title>Reference Genome Resource for the Citrus Pathogen Phytophthora citrophthora.</title>
        <authorList>
            <person name="Moller H."/>
            <person name="Coetzee B."/>
            <person name="Rose L.J."/>
            <person name="Van Niekerk J.M."/>
        </authorList>
    </citation>
    <scope>NUCLEOTIDE SEQUENCE</scope>
    <source>
        <strain evidence="2">STE-U-9442</strain>
    </source>
</reference>
<comment type="caution">
    <text evidence="2">The sequence shown here is derived from an EMBL/GenBank/DDBJ whole genome shotgun (WGS) entry which is preliminary data.</text>
</comment>
<name>A0AAD9GPT1_9STRA</name>
<feature type="compositionally biased region" description="Polar residues" evidence="1">
    <location>
        <begin position="188"/>
        <end position="216"/>
    </location>
</feature>
<feature type="region of interest" description="Disordered" evidence="1">
    <location>
        <begin position="233"/>
        <end position="262"/>
    </location>
</feature>
<gene>
    <name evidence="2" type="ORF">P3T76_005889</name>
</gene>
<evidence type="ECO:0000256" key="1">
    <source>
        <dbReference type="SAM" id="MobiDB-lite"/>
    </source>
</evidence>
<organism evidence="2 3">
    <name type="scientific">Phytophthora citrophthora</name>
    <dbReference type="NCBI Taxonomy" id="4793"/>
    <lineage>
        <taxon>Eukaryota</taxon>
        <taxon>Sar</taxon>
        <taxon>Stramenopiles</taxon>
        <taxon>Oomycota</taxon>
        <taxon>Peronosporomycetes</taxon>
        <taxon>Peronosporales</taxon>
        <taxon>Peronosporaceae</taxon>
        <taxon>Phytophthora</taxon>
    </lineage>
</organism>
<dbReference type="Proteomes" id="UP001259832">
    <property type="component" value="Unassembled WGS sequence"/>
</dbReference>
<keyword evidence="3" id="KW-1185">Reference proteome</keyword>